<feature type="transmembrane region" description="Helical" evidence="1">
    <location>
        <begin position="237"/>
        <end position="256"/>
    </location>
</feature>
<sequence>MESRHNLKLLFGLVHLSAIIYILMIVFNALGGIGYKDIFTQTTGQISDKYPVYITPSGFTFSIWAVIYIFLGSAAIYCVSSVYRKSGLNSRVYAQPVILNWLFYVALTANYSLNTAWIFLWDRELMVAACIFLLFIAYTGWISFAVACSRGKRAMEKKRDGLTKTAVFKEVRLQRILIHNGIALYTTWTTIASLLNINIAFQYVGKCNAETTSVACTSVLLIVLIGWFTLENTWLDSYVRYTITQYPVVIFAVSGILSKQADQNRPDGPVPESVQILTWIILGVATVLFVTRLALVTYRYRTQPLFKITSDASIVAHEQTFSVKTNM</sequence>
<feature type="transmembrane region" description="Helical" evidence="1">
    <location>
        <begin position="126"/>
        <end position="149"/>
    </location>
</feature>
<keyword evidence="1" id="KW-0812">Transmembrane</keyword>
<dbReference type="PANTHER" id="PTHR33802:SF1">
    <property type="entry name" value="XK-RELATED PROTEIN"/>
    <property type="match status" value="1"/>
</dbReference>
<accession>A0A8J2RXZ6</accession>
<reference evidence="2" key="1">
    <citation type="submission" date="2021-11" db="EMBL/GenBank/DDBJ databases">
        <authorList>
            <person name="Schell T."/>
        </authorList>
    </citation>
    <scope>NUCLEOTIDE SEQUENCE</scope>
    <source>
        <strain evidence="2">M5</strain>
    </source>
</reference>
<organism evidence="2 3">
    <name type="scientific">Daphnia galeata</name>
    <dbReference type="NCBI Taxonomy" id="27404"/>
    <lineage>
        <taxon>Eukaryota</taxon>
        <taxon>Metazoa</taxon>
        <taxon>Ecdysozoa</taxon>
        <taxon>Arthropoda</taxon>
        <taxon>Crustacea</taxon>
        <taxon>Branchiopoda</taxon>
        <taxon>Diplostraca</taxon>
        <taxon>Cladocera</taxon>
        <taxon>Anomopoda</taxon>
        <taxon>Daphniidae</taxon>
        <taxon>Daphnia</taxon>
    </lineage>
</organism>
<keyword evidence="1" id="KW-1133">Transmembrane helix</keyword>
<evidence type="ECO:0000313" key="3">
    <source>
        <dbReference type="Proteomes" id="UP000789390"/>
    </source>
</evidence>
<gene>
    <name evidence="2" type="ORF">DGAL_LOCUS15085</name>
</gene>
<feature type="transmembrane region" description="Helical" evidence="1">
    <location>
        <begin position="276"/>
        <end position="298"/>
    </location>
</feature>
<proteinExistence type="predicted"/>
<evidence type="ECO:0000256" key="1">
    <source>
        <dbReference type="SAM" id="Phobius"/>
    </source>
</evidence>
<dbReference type="Proteomes" id="UP000789390">
    <property type="component" value="Unassembled WGS sequence"/>
</dbReference>
<dbReference type="OrthoDB" id="5586934at2759"/>
<feature type="transmembrane region" description="Helical" evidence="1">
    <location>
        <begin position="101"/>
        <end position="120"/>
    </location>
</feature>
<feature type="transmembrane region" description="Helical" evidence="1">
    <location>
        <begin position="211"/>
        <end position="230"/>
    </location>
</feature>
<name>A0A8J2RXZ6_9CRUS</name>
<feature type="transmembrane region" description="Helical" evidence="1">
    <location>
        <begin position="182"/>
        <end position="205"/>
    </location>
</feature>
<feature type="transmembrane region" description="Helical" evidence="1">
    <location>
        <begin position="9"/>
        <end position="30"/>
    </location>
</feature>
<feature type="transmembrane region" description="Helical" evidence="1">
    <location>
        <begin position="61"/>
        <end position="80"/>
    </location>
</feature>
<dbReference type="PANTHER" id="PTHR33802">
    <property type="entry name" value="SI:CH211-161H7.5-RELATED"/>
    <property type="match status" value="1"/>
</dbReference>
<dbReference type="AlphaFoldDB" id="A0A8J2RXZ6"/>
<dbReference type="EMBL" id="CAKKLH010000314">
    <property type="protein sequence ID" value="CAH0111439.1"/>
    <property type="molecule type" value="Genomic_DNA"/>
</dbReference>
<comment type="caution">
    <text evidence="2">The sequence shown here is derived from an EMBL/GenBank/DDBJ whole genome shotgun (WGS) entry which is preliminary data.</text>
</comment>
<protein>
    <submittedName>
        <fullName evidence="2">Uncharacterized protein</fullName>
    </submittedName>
</protein>
<keyword evidence="1" id="KW-0472">Membrane</keyword>
<keyword evidence="3" id="KW-1185">Reference proteome</keyword>
<evidence type="ECO:0000313" key="2">
    <source>
        <dbReference type="EMBL" id="CAH0111439.1"/>
    </source>
</evidence>